<evidence type="ECO:0000313" key="2">
    <source>
        <dbReference type="EMBL" id="CAJ1055560.1"/>
    </source>
</evidence>
<gene>
    <name evidence="2" type="ORF">XNOV1_A013240</name>
</gene>
<evidence type="ECO:0000256" key="1">
    <source>
        <dbReference type="SAM" id="MobiDB-lite"/>
    </source>
</evidence>
<dbReference type="Proteomes" id="UP001178508">
    <property type="component" value="Chromosome 4"/>
</dbReference>
<evidence type="ECO:0008006" key="4">
    <source>
        <dbReference type="Google" id="ProtNLM"/>
    </source>
</evidence>
<dbReference type="AlphaFoldDB" id="A0AAV1F3R0"/>
<organism evidence="2 3">
    <name type="scientific">Xyrichtys novacula</name>
    <name type="common">Pearly razorfish</name>
    <name type="synonym">Hemipteronotus novacula</name>
    <dbReference type="NCBI Taxonomy" id="13765"/>
    <lineage>
        <taxon>Eukaryota</taxon>
        <taxon>Metazoa</taxon>
        <taxon>Chordata</taxon>
        <taxon>Craniata</taxon>
        <taxon>Vertebrata</taxon>
        <taxon>Euteleostomi</taxon>
        <taxon>Actinopterygii</taxon>
        <taxon>Neopterygii</taxon>
        <taxon>Teleostei</taxon>
        <taxon>Neoteleostei</taxon>
        <taxon>Acanthomorphata</taxon>
        <taxon>Eupercaria</taxon>
        <taxon>Labriformes</taxon>
        <taxon>Labridae</taxon>
        <taxon>Xyrichtys</taxon>
    </lineage>
</organism>
<feature type="region of interest" description="Disordered" evidence="1">
    <location>
        <begin position="82"/>
        <end position="134"/>
    </location>
</feature>
<feature type="compositionally biased region" description="Low complexity" evidence="1">
    <location>
        <begin position="111"/>
        <end position="122"/>
    </location>
</feature>
<dbReference type="EMBL" id="OY660867">
    <property type="protein sequence ID" value="CAJ1055560.1"/>
    <property type="molecule type" value="Genomic_DNA"/>
</dbReference>
<feature type="compositionally biased region" description="Polar residues" evidence="1">
    <location>
        <begin position="89"/>
        <end position="110"/>
    </location>
</feature>
<accession>A0AAV1F3R0</accession>
<dbReference type="Gene3D" id="4.10.60.10">
    <property type="entry name" value="Zinc finger, CCHC-type"/>
    <property type="match status" value="1"/>
</dbReference>
<dbReference type="GO" id="GO:0008270">
    <property type="term" value="F:zinc ion binding"/>
    <property type="evidence" value="ECO:0007669"/>
    <property type="project" value="InterPro"/>
</dbReference>
<proteinExistence type="predicted"/>
<evidence type="ECO:0000313" key="3">
    <source>
        <dbReference type="Proteomes" id="UP001178508"/>
    </source>
</evidence>
<sequence length="189" mass="20022">MDPVATEHSKQALSNQGALLGQHDSALNLVMDNLQQLVTSVAQLGRRMDSISAQLTNLKTPADPPPPPPAVEIAAKPPAMLQEPYIPTPASSQGYNATPLTPHLSTTKFDSSPPASAGPKKPMQLGRAKLTPEERQQRLDNHLCIYCAGKGHYLAQCPAVPKGQAHQQAGGGAGEPKLLNLSSHQLHQS</sequence>
<feature type="compositionally biased region" description="Low complexity" evidence="1">
    <location>
        <begin position="178"/>
        <end position="189"/>
    </location>
</feature>
<name>A0AAV1F3R0_XYRNO</name>
<protein>
    <recommendedName>
        <fullName evidence="4">CCHC-type domain-containing protein</fullName>
    </recommendedName>
</protein>
<keyword evidence="3" id="KW-1185">Reference proteome</keyword>
<dbReference type="SUPFAM" id="SSF57756">
    <property type="entry name" value="Retrovirus zinc finger-like domains"/>
    <property type="match status" value="1"/>
</dbReference>
<feature type="region of interest" description="Disordered" evidence="1">
    <location>
        <begin position="163"/>
        <end position="189"/>
    </location>
</feature>
<dbReference type="GO" id="GO:0003676">
    <property type="term" value="F:nucleic acid binding"/>
    <property type="evidence" value="ECO:0007669"/>
    <property type="project" value="InterPro"/>
</dbReference>
<dbReference type="InterPro" id="IPR036875">
    <property type="entry name" value="Znf_CCHC_sf"/>
</dbReference>
<reference evidence="2" key="1">
    <citation type="submission" date="2023-08" db="EMBL/GenBank/DDBJ databases">
        <authorList>
            <person name="Alioto T."/>
            <person name="Alioto T."/>
            <person name="Gomez Garrido J."/>
        </authorList>
    </citation>
    <scope>NUCLEOTIDE SEQUENCE</scope>
</reference>